<organism evidence="3 4">
    <name type="scientific">Basidiobolus meristosporus CBS 931.73</name>
    <dbReference type="NCBI Taxonomy" id="1314790"/>
    <lineage>
        <taxon>Eukaryota</taxon>
        <taxon>Fungi</taxon>
        <taxon>Fungi incertae sedis</taxon>
        <taxon>Zoopagomycota</taxon>
        <taxon>Entomophthoromycotina</taxon>
        <taxon>Basidiobolomycetes</taxon>
        <taxon>Basidiobolales</taxon>
        <taxon>Basidiobolaceae</taxon>
        <taxon>Basidiobolus</taxon>
    </lineage>
</organism>
<evidence type="ECO:0000313" key="4">
    <source>
        <dbReference type="Proteomes" id="UP000193498"/>
    </source>
</evidence>
<dbReference type="OrthoDB" id="414243at2759"/>
<proteinExistence type="predicted"/>
<dbReference type="STRING" id="1314790.A0A1Y1XUG1"/>
<evidence type="ECO:0000259" key="1">
    <source>
        <dbReference type="PROSITE" id="PS50404"/>
    </source>
</evidence>
<dbReference type="Gene3D" id="1.20.1050.10">
    <property type="match status" value="1"/>
</dbReference>
<dbReference type="PROSITE" id="PS50405">
    <property type="entry name" value="GST_CTER"/>
    <property type="match status" value="1"/>
</dbReference>
<dbReference type="InterPro" id="IPR050213">
    <property type="entry name" value="GST_superfamily"/>
</dbReference>
<dbReference type="GO" id="GO:0006749">
    <property type="term" value="P:glutathione metabolic process"/>
    <property type="evidence" value="ECO:0007669"/>
    <property type="project" value="TreeGrafter"/>
</dbReference>
<feature type="domain" description="GST C-terminal" evidence="2">
    <location>
        <begin position="98"/>
        <end position="208"/>
    </location>
</feature>
<dbReference type="InterPro" id="IPR010987">
    <property type="entry name" value="Glutathione-S-Trfase_C-like"/>
</dbReference>
<accession>A0A1Y1XUG1</accession>
<dbReference type="Proteomes" id="UP000193498">
    <property type="component" value="Unassembled WGS sequence"/>
</dbReference>
<protein>
    <submittedName>
        <fullName evidence="3">Putative glutathione S-transferase</fullName>
    </submittedName>
</protein>
<dbReference type="InterPro" id="IPR004046">
    <property type="entry name" value="GST_C"/>
</dbReference>
<dbReference type="SFLD" id="SFLDS00019">
    <property type="entry name" value="Glutathione_Transferase_(cytos"/>
    <property type="match status" value="1"/>
</dbReference>
<keyword evidence="3" id="KW-0808">Transferase</keyword>
<dbReference type="InterPro" id="IPR004045">
    <property type="entry name" value="Glutathione_S-Trfase_N"/>
</dbReference>
<feature type="domain" description="GST N-terminal" evidence="1">
    <location>
        <begin position="11"/>
        <end position="95"/>
    </location>
</feature>
<dbReference type="SUPFAM" id="SSF52833">
    <property type="entry name" value="Thioredoxin-like"/>
    <property type="match status" value="1"/>
</dbReference>
<dbReference type="PANTHER" id="PTHR11571">
    <property type="entry name" value="GLUTATHIONE S-TRANSFERASE"/>
    <property type="match status" value="1"/>
</dbReference>
<dbReference type="InterPro" id="IPR040079">
    <property type="entry name" value="Glutathione_S-Trfase"/>
</dbReference>
<dbReference type="CDD" id="cd03039">
    <property type="entry name" value="GST_N_Sigma_like"/>
    <property type="match status" value="1"/>
</dbReference>
<sequence length="208" mass="23474">MPTNSALGGTPKLYYFDIGASGRGENLRVLFADAGIQYDQKNLPLNEEWVAFKEDLKKSGKNPAGTVPVLELNGESHFGTLPLLRYLAAKLGAYKGKTPEEDLFIDSVSDFVADWRSSWVAVFLNEKDKAAYAQKELPNNVEVIEKLLGKYDGPYFLGDNFTYADILAYQIVHDEELLDKLQKYPNLVRLKDAVEARPRLAEYFSQRE</sequence>
<dbReference type="InterPro" id="IPR036249">
    <property type="entry name" value="Thioredoxin-like_sf"/>
</dbReference>
<dbReference type="PROSITE" id="PS50404">
    <property type="entry name" value="GST_NTER"/>
    <property type="match status" value="1"/>
</dbReference>
<dbReference type="Pfam" id="PF14497">
    <property type="entry name" value="GST_C_3"/>
    <property type="match status" value="1"/>
</dbReference>
<evidence type="ECO:0000313" key="3">
    <source>
        <dbReference type="EMBL" id="ORX89407.1"/>
    </source>
</evidence>
<dbReference type="InterPro" id="IPR036282">
    <property type="entry name" value="Glutathione-S-Trfase_C_sf"/>
</dbReference>
<dbReference type="PANTHER" id="PTHR11571:SF150">
    <property type="entry name" value="GLUTATHIONE S-TRANSFERASE"/>
    <property type="match status" value="1"/>
</dbReference>
<dbReference type="AlphaFoldDB" id="A0A1Y1XUG1"/>
<name>A0A1Y1XUG1_9FUNG</name>
<dbReference type="EMBL" id="MCFE01000446">
    <property type="protein sequence ID" value="ORX89407.1"/>
    <property type="molecule type" value="Genomic_DNA"/>
</dbReference>
<dbReference type="Gene3D" id="3.40.30.10">
    <property type="entry name" value="Glutaredoxin"/>
    <property type="match status" value="1"/>
</dbReference>
<reference evidence="3 4" key="1">
    <citation type="submission" date="2016-07" db="EMBL/GenBank/DDBJ databases">
        <title>Pervasive Adenine N6-methylation of Active Genes in Fungi.</title>
        <authorList>
            <consortium name="DOE Joint Genome Institute"/>
            <person name="Mondo S.J."/>
            <person name="Dannebaum R.O."/>
            <person name="Kuo R.C."/>
            <person name="Labutti K."/>
            <person name="Haridas S."/>
            <person name="Kuo A."/>
            <person name="Salamov A."/>
            <person name="Ahrendt S.R."/>
            <person name="Lipzen A."/>
            <person name="Sullivan W."/>
            <person name="Andreopoulos W.B."/>
            <person name="Clum A."/>
            <person name="Lindquist E."/>
            <person name="Daum C."/>
            <person name="Ramamoorthy G.K."/>
            <person name="Gryganskyi A."/>
            <person name="Culley D."/>
            <person name="Magnuson J.K."/>
            <person name="James T.Y."/>
            <person name="O'Malley M.A."/>
            <person name="Stajich J.E."/>
            <person name="Spatafora J.W."/>
            <person name="Visel A."/>
            <person name="Grigoriev I.V."/>
        </authorList>
    </citation>
    <scope>NUCLEOTIDE SEQUENCE [LARGE SCALE GENOMIC DNA]</scope>
    <source>
        <strain evidence="3 4">CBS 931.73</strain>
    </source>
</reference>
<dbReference type="GO" id="GO:0004364">
    <property type="term" value="F:glutathione transferase activity"/>
    <property type="evidence" value="ECO:0007669"/>
    <property type="project" value="TreeGrafter"/>
</dbReference>
<evidence type="ECO:0000259" key="2">
    <source>
        <dbReference type="PROSITE" id="PS50405"/>
    </source>
</evidence>
<comment type="caution">
    <text evidence="3">The sequence shown here is derived from an EMBL/GenBank/DDBJ whole genome shotgun (WGS) entry which is preliminary data.</text>
</comment>
<gene>
    <name evidence="3" type="ORF">K493DRAFT_358151</name>
</gene>
<dbReference type="SUPFAM" id="SSF47616">
    <property type="entry name" value="GST C-terminal domain-like"/>
    <property type="match status" value="1"/>
</dbReference>
<keyword evidence="4" id="KW-1185">Reference proteome</keyword>
<dbReference type="InParanoid" id="A0A1Y1XUG1"/>